<sequence length="367" mass="41682">MKITHFFLCLLWILPPVRSFVKLGKMPFRMMALNQSPPEKHEVKGPITEYNENNINIPPSKLYEIVKLTRLHKNSIPVSMLCLLSGYITNPYSWEKWIVSPSFIASLIIVQSITAASMVINDIYDIEIDRINQPNRPLVTGTVSVKEARWLVRGLYGLTFYLGIQFIPNVLDPFWIVGMFLVNIYTPFLKKITLVKNVVCAMIISSTVPFVGIATLNLMEKTTASSLANLPLMLLTTQNIFFSSLYIENLLDIRDMKGDNAMGIHTIPVVFGKHFTLFFVACLLLGSNISMLFDPNPYAILSTITIYIPYYTHIYKISCTQNKDDSDLYIQQAIKNTTLSMGCYFLFSILFENILFSILARVTDPLA</sequence>
<dbReference type="InterPro" id="IPR000537">
    <property type="entry name" value="UbiA_prenyltransferase"/>
</dbReference>
<feature type="transmembrane region" description="Helical" evidence="5">
    <location>
        <begin position="230"/>
        <end position="251"/>
    </location>
</feature>
<name>A0A6C0IC72_9ZZZZ</name>
<proteinExistence type="predicted"/>
<keyword evidence="2 5" id="KW-0812">Transmembrane</keyword>
<feature type="transmembrane region" description="Helical" evidence="5">
    <location>
        <begin position="263"/>
        <end position="286"/>
    </location>
</feature>
<keyword evidence="3 5" id="KW-1133">Transmembrane helix</keyword>
<dbReference type="PANTHER" id="PTHR42723">
    <property type="entry name" value="CHLOROPHYLL SYNTHASE"/>
    <property type="match status" value="1"/>
</dbReference>
<feature type="transmembrane region" description="Helical" evidence="5">
    <location>
        <begin position="97"/>
        <end position="120"/>
    </location>
</feature>
<evidence type="ECO:0000313" key="6">
    <source>
        <dbReference type="EMBL" id="QHT90339.1"/>
    </source>
</evidence>
<accession>A0A6C0IC72</accession>
<feature type="transmembrane region" description="Helical" evidence="5">
    <location>
        <begin position="298"/>
        <end position="317"/>
    </location>
</feature>
<feature type="transmembrane region" description="Helical" evidence="5">
    <location>
        <begin position="198"/>
        <end position="218"/>
    </location>
</feature>
<dbReference type="Gene3D" id="1.10.357.140">
    <property type="entry name" value="UbiA prenyltransferase"/>
    <property type="match status" value="1"/>
</dbReference>
<dbReference type="EMBL" id="MN740153">
    <property type="protein sequence ID" value="QHT90339.1"/>
    <property type="molecule type" value="Genomic_DNA"/>
</dbReference>
<organism evidence="6">
    <name type="scientific">viral metagenome</name>
    <dbReference type="NCBI Taxonomy" id="1070528"/>
    <lineage>
        <taxon>unclassified sequences</taxon>
        <taxon>metagenomes</taxon>
        <taxon>organismal metagenomes</taxon>
    </lineage>
</organism>
<dbReference type="AlphaFoldDB" id="A0A6C0IC72"/>
<dbReference type="GO" id="GO:0016765">
    <property type="term" value="F:transferase activity, transferring alkyl or aryl (other than methyl) groups"/>
    <property type="evidence" value="ECO:0007669"/>
    <property type="project" value="InterPro"/>
</dbReference>
<reference evidence="6" key="1">
    <citation type="journal article" date="2020" name="Nature">
        <title>Giant virus diversity and host interactions through global metagenomics.</title>
        <authorList>
            <person name="Schulz F."/>
            <person name="Roux S."/>
            <person name="Paez-Espino D."/>
            <person name="Jungbluth S."/>
            <person name="Walsh D.A."/>
            <person name="Denef V.J."/>
            <person name="McMahon K.D."/>
            <person name="Konstantinidis K.T."/>
            <person name="Eloe-Fadrosh E.A."/>
            <person name="Kyrpides N.C."/>
            <person name="Woyke T."/>
        </authorList>
    </citation>
    <scope>NUCLEOTIDE SEQUENCE</scope>
    <source>
        <strain evidence="6">GVMAG-M-3300023184-68</strain>
    </source>
</reference>
<evidence type="ECO:0000256" key="4">
    <source>
        <dbReference type="ARBA" id="ARBA00023136"/>
    </source>
</evidence>
<evidence type="ECO:0000256" key="5">
    <source>
        <dbReference type="SAM" id="Phobius"/>
    </source>
</evidence>
<dbReference type="Pfam" id="PF01040">
    <property type="entry name" value="UbiA"/>
    <property type="match status" value="1"/>
</dbReference>
<dbReference type="GO" id="GO:0016020">
    <property type="term" value="C:membrane"/>
    <property type="evidence" value="ECO:0007669"/>
    <property type="project" value="UniProtKB-SubCell"/>
</dbReference>
<feature type="transmembrane region" description="Helical" evidence="5">
    <location>
        <begin position="338"/>
        <end position="360"/>
    </location>
</feature>
<dbReference type="PANTHER" id="PTHR42723:SF1">
    <property type="entry name" value="CHLOROPHYLL SYNTHASE, CHLOROPLASTIC"/>
    <property type="match status" value="1"/>
</dbReference>
<dbReference type="InterPro" id="IPR050475">
    <property type="entry name" value="Prenyltransferase_related"/>
</dbReference>
<evidence type="ECO:0000256" key="3">
    <source>
        <dbReference type="ARBA" id="ARBA00022989"/>
    </source>
</evidence>
<comment type="subcellular location">
    <subcellularLocation>
        <location evidence="1">Membrane</location>
        <topology evidence="1">Multi-pass membrane protein</topology>
    </subcellularLocation>
</comment>
<evidence type="ECO:0000256" key="2">
    <source>
        <dbReference type="ARBA" id="ARBA00022692"/>
    </source>
</evidence>
<protein>
    <recommendedName>
        <fullName evidence="7">UbiA prenyltransferase family protein</fullName>
    </recommendedName>
</protein>
<keyword evidence="4 5" id="KW-0472">Membrane</keyword>
<evidence type="ECO:0008006" key="7">
    <source>
        <dbReference type="Google" id="ProtNLM"/>
    </source>
</evidence>
<dbReference type="InterPro" id="IPR044878">
    <property type="entry name" value="UbiA_sf"/>
</dbReference>
<evidence type="ECO:0000256" key="1">
    <source>
        <dbReference type="ARBA" id="ARBA00004141"/>
    </source>
</evidence>
<feature type="transmembrane region" description="Helical" evidence="5">
    <location>
        <begin position="173"/>
        <end position="189"/>
    </location>
</feature>